<reference evidence="1 2" key="1">
    <citation type="submission" date="2018-08" db="EMBL/GenBank/DDBJ databases">
        <title>A genome reference for cultivated species of the human gut microbiota.</title>
        <authorList>
            <person name="Zou Y."/>
            <person name="Xue W."/>
            <person name="Luo G."/>
        </authorList>
    </citation>
    <scope>NUCLEOTIDE SEQUENCE [LARGE SCALE GENOMIC DNA]</scope>
    <source>
        <strain evidence="1 2">AF17-27</strain>
    </source>
</reference>
<protein>
    <recommendedName>
        <fullName evidence="3">Terminase</fullName>
    </recommendedName>
</protein>
<evidence type="ECO:0000313" key="1">
    <source>
        <dbReference type="EMBL" id="RGU26127.1"/>
    </source>
</evidence>
<accession>A0A412RR94</accession>
<organism evidence="1 2">
    <name type="scientific">Agathobacter rectalis</name>
    <dbReference type="NCBI Taxonomy" id="39491"/>
    <lineage>
        <taxon>Bacteria</taxon>
        <taxon>Bacillati</taxon>
        <taxon>Bacillota</taxon>
        <taxon>Clostridia</taxon>
        <taxon>Lachnospirales</taxon>
        <taxon>Lachnospiraceae</taxon>
        <taxon>Agathobacter</taxon>
    </lineage>
</organism>
<name>A0A412RR94_9FIRM</name>
<evidence type="ECO:0000313" key="2">
    <source>
        <dbReference type="Proteomes" id="UP000283765"/>
    </source>
</evidence>
<dbReference type="Proteomes" id="UP000283765">
    <property type="component" value="Unassembled WGS sequence"/>
</dbReference>
<proteinExistence type="predicted"/>
<dbReference type="AlphaFoldDB" id="A0A412RR94"/>
<dbReference type="EMBL" id="QRXR01000008">
    <property type="protein sequence ID" value="RGU26127.1"/>
    <property type="molecule type" value="Genomic_DNA"/>
</dbReference>
<gene>
    <name evidence="1" type="ORF">DWW89_06690</name>
</gene>
<sequence>MASQNLISTVDSYENYIEKNGIDEQVTNAYVDACSVAINGEKDIKYGLQLTKRAKELIEDFCTAKTGGTIWDLDYYHFKHETTPYDLVNHYFDLFLMEAHYKFESFMIYMEKNRPPWERFYLPRRNPLSEVAQLIQDLYDDKLDEGMVFCPGRIGKTQIVKMGNLWFGSNRPERSNLYSAYSDKITGGFYDGTLEMVNDPTYTYKDIYPKIVEKKAITDGKDLTIDFLRKKTYPTFTMRSIYGTLNGACDCDGLGVYDDLFSGIDEALSEDRQATVWGKFDNNFMPRIKPGKAKLLGIGTRWAPRDVQGRRLELLANNPEYKNIRHREVIIPALNENNESNFDYPYKLGYSTLDYKRRMASFEDNDDMASWFAQYQQEPIERKGQMFNIDNMNFFDPAEIEGIRPDRIFSANDPAYGGGDFVSMPICYEIEKEYYIVDVVYNDGDKDITIPEVTSRMESHLDKFPNKTAEVHFEETKTTSAYRLECEKVWKKDCYPILTSHDPADNKTAKMDRIKNHAPDIRKLHFIKLERQTKEYKKYFQNVLSCTYEGKMKHDDGVDSTAQLCDMIFREKRIAKVEAVHNPFRGGLY</sequence>
<evidence type="ECO:0008006" key="3">
    <source>
        <dbReference type="Google" id="ProtNLM"/>
    </source>
</evidence>
<dbReference type="RefSeq" id="WP_117993593.1">
    <property type="nucleotide sequence ID" value="NZ_QRXR01000008.1"/>
</dbReference>
<comment type="caution">
    <text evidence="1">The sequence shown here is derived from an EMBL/GenBank/DDBJ whole genome shotgun (WGS) entry which is preliminary data.</text>
</comment>